<dbReference type="KEGG" id="caci:CLOAM0634"/>
<dbReference type="PANTHER" id="PTHR23355">
    <property type="entry name" value="RIBONUCLEASE"/>
    <property type="match status" value="1"/>
</dbReference>
<dbReference type="InterPro" id="IPR012340">
    <property type="entry name" value="NA-bd_OB-fold"/>
</dbReference>
<reference evidence="2 3" key="1">
    <citation type="journal article" date="2008" name="J. Bacteriol.">
        <title>'Candidatus Cloacamonas acidaminovorans': genome sequence reconstruction provides a first glimpse of a new bacterial division.</title>
        <authorList>
            <person name="Pelletier E."/>
            <person name="Kreimeyer A."/>
            <person name="Bocs S."/>
            <person name="Rouy Z."/>
            <person name="Gyapay G."/>
            <person name="Chouari R."/>
            <person name="Riviere D."/>
            <person name="Ganesan A."/>
            <person name="Daegelen P."/>
            <person name="Sghir A."/>
            <person name="Cohen G.N."/>
            <person name="Medigue C."/>
            <person name="Weissenbach J."/>
            <person name="Le Paslier D."/>
        </authorList>
    </citation>
    <scope>NUCLEOTIDE SEQUENCE [LARGE SCALE GENOMIC DNA]</scope>
    <source>
        <strain evidence="3">Evry</strain>
    </source>
</reference>
<gene>
    <name evidence="2" type="ordered locus">CLOAM0634</name>
</gene>
<dbReference type="PANTHER" id="PTHR23355:SF9">
    <property type="entry name" value="DIS3-LIKE EXONUCLEASE 2"/>
    <property type="match status" value="1"/>
</dbReference>
<dbReference type="SUPFAM" id="SSF50249">
    <property type="entry name" value="Nucleic acid-binding proteins"/>
    <property type="match status" value="1"/>
</dbReference>
<feature type="domain" description="RNB" evidence="1">
    <location>
        <begin position="250"/>
        <end position="517"/>
    </location>
</feature>
<dbReference type="InterPro" id="IPR050180">
    <property type="entry name" value="RNR_Ribonuclease"/>
</dbReference>
<keyword evidence="3" id="KW-1185">Reference proteome</keyword>
<evidence type="ECO:0000313" key="3">
    <source>
        <dbReference type="Proteomes" id="UP000002019"/>
    </source>
</evidence>
<evidence type="ECO:0000259" key="1">
    <source>
        <dbReference type="SMART" id="SM00955"/>
    </source>
</evidence>
<dbReference type="SMART" id="SM00955">
    <property type="entry name" value="RNB"/>
    <property type="match status" value="1"/>
</dbReference>
<dbReference type="HOGENOM" id="CLU_015903_1_1_0"/>
<protein>
    <recommendedName>
        <fullName evidence="1">RNB domain-containing protein</fullName>
    </recommendedName>
</protein>
<sequence>MVNIPLNVYVAYFEKGILNFGYVIAQNNNRLEVINETGNYVVLPESRIILQSKERYLEIEPYQALPNFINQVNLFEEQFQESDFHFLKEKECTLQEIATELNLQTDVQIFALFKYLHNHPKEIHRKKNKYRLKTPEEITQYQLQLQQEEEERQFLQDVNAFFSGAELSRESQHKLYNALPELQTAKKHKKLKELILSKYPLLKPEEAILEFRKFCGETPEYIDPVIANAGIPIGFSSLLIEEKLLPWKATKPQAIAFSIDDESTKDFDDAISITKDGSFWHLTLYVSSVSERLNLEGALFAEAKKRVSSLYTANAVIPLFPFNHSEQELSLKKDSVRPVLALNLWLDENLAIQHYELSRMNITISENYSFNEIDQQIEQEPFSTLYRLSKLLAEKRGANSFSEKEHYYYYISASEQGLEVKCVDTQSPARKIVEELMILYNSYLADYAVKKNIPVIYRNINQFEDPKDNFLSLQAYLSTEPEFHPGIGANAYLHSTSPIRRYVDLINQLQISAILQGKNPPFSKEELEKDIPLLEKRIYDIREIAHKSERYWVLKFLQQNCQNIPLETYFRTSIDDYLNFELIPWGFIITAKSESYPKTERCKIVIYKVDPEQGIVWVDII</sequence>
<accession>B0VJS3</accession>
<organism evidence="2 3">
    <name type="scientific">Cloacimonas acidaminovorans (strain Evry)</name>
    <dbReference type="NCBI Taxonomy" id="459349"/>
    <lineage>
        <taxon>Bacteria</taxon>
        <taxon>Pseudomonadati</taxon>
        <taxon>Candidatus Cloacimonadota</taxon>
        <taxon>Candidatus Cloacimonadia</taxon>
        <taxon>Candidatus Cloacimonadales</taxon>
        <taxon>Candidatus Cloacimonadaceae</taxon>
        <taxon>Candidatus Cloacimonas</taxon>
    </lineage>
</organism>
<name>B0VJS3_CLOAI</name>
<evidence type="ECO:0000313" key="2">
    <source>
        <dbReference type="EMBL" id="CAO80519.1"/>
    </source>
</evidence>
<dbReference type="STRING" id="459349.CLOAM0634"/>
<dbReference type="GO" id="GO:0005829">
    <property type="term" value="C:cytosol"/>
    <property type="evidence" value="ECO:0007669"/>
    <property type="project" value="TreeGrafter"/>
</dbReference>
<dbReference type="GO" id="GO:0003723">
    <property type="term" value="F:RNA binding"/>
    <property type="evidence" value="ECO:0007669"/>
    <property type="project" value="InterPro"/>
</dbReference>
<dbReference type="AlphaFoldDB" id="B0VJS3"/>
<dbReference type="Proteomes" id="UP000002019">
    <property type="component" value="Chromosome"/>
</dbReference>
<dbReference type="eggNOG" id="COG0557">
    <property type="taxonomic scope" value="Bacteria"/>
</dbReference>
<dbReference type="OrthoDB" id="9764149at2"/>
<dbReference type="Pfam" id="PF00773">
    <property type="entry name" value="RNB"/>
    <property type="match status" value="2"/>
</dbReference>
<dbReference type="GO" id="GO:0004540">
    <property type="term" value="F:RNA nuclease activity"/>
    <property type="evidence" value="ECO:0007669"/>
    <property type="project" value="InterPro"/>
</dbReference>
<dbReference type="GO" id="GO:0006402">
    <property type="term" value="P:mRNA catabolic process"/>
    <property type="evidence" value="ECO:0007669"/>
    <property type="project" value="TreeGrafter"/>
</dbReference>
<proteinExistence type="predicted"/>
<dbReference type="EMBL" id="CU466930">
    <property type="protein sequence ID" value="CAO80519.1"/>
    <property type="molecule type" value="Genomic_DNA"/>
</dbReference>
<dbReference type="InterPro" id="IPR001900">
    <property type="entry name" value="RNase_II/R"/>
</dbReference>